<comment type="caution">
    <text evidence="1">The sequence shown here is derived from an EMBL/GenBank/DDBJ whole genome shotgun (WGS) entry which is preliminary data.</text>
</comment>
<organism evidence="1 2">
    <name type="scientific">Paenibacillus odorifer</name>
    <dbReference type="NCBI Taxonomy" id="189426"/>
    <lineage>
        <taxon>Bacteria</taxon>
        <taxon>Bacillati</taxon>
        <taxon>Bacillota</taxon>
        <taxon>Bacilli</taxon>
        <taxon>Bacillales</taxon>
        <taxon>Paenibacillaceae</taxon>
        <taxon>Paenibacillus</taxon>
    </lineage>
</organism>
<sequence>MLTGGARYQPRQGDRLQLSHEWGQGDNQGGTAILIVPELFRGVFLFLFFRYFVISGVNAEVKR</sequence>
<dbReference type="EMBL" id="MKQP01000030">
    <property type="protein sequence ID" value="OMD29446.1"/>
    <property type="molecule type" value="Genomic_DNA"/>
</dbReference>
<dbReference type="AlphaFoldDB" id="A0A1R0X576"/>
<evidence type="ECO:0000313" key="1">
    <source>
        <dbReference type="EMBL" id="OMD29446.1"/>
    </source>
</evidence>
<gene>
    <name evidence="1" type="ORF">BJP51_22770</name>
</gene>
<dbReference type="Proteomes" id="UP000187465">
    <property type="component" value="Unassembled WGS sequence"/>
</dbReference>
<evidence type="ECO:0000313" key="2">
    <source>
        <dbReference type="Proteomes" id="UP000187465"/>
    </source>
</evidence>
<protein>
    <submittedName>
        <fullName evidence="1">Uncharacterized protein</fullName>
    </submittedName>
</protein>
<dbReference type="KEGG" id="pod:PODO_07955"/>
<name>A0A1R0X576_9BACL</name>
<accession>A0A1R0X576</accession>
<proteinExistence type="predicted"/>
<reference evidence="1 2" key="1">
    <citation type="submission" date="2016-10" db="EMBL/GenBank/DDBJ databases">
        <title>Paenibacillus species isolates.</title>
        <authorList>
            <person name="Beno S.M."/>
        </authorList>
    </citation>
    <scope>NUCLEOTIDE SEQUENCE [LARGE SCALE GENOMIC DNA]</scope>
    <source>
        <strain evidence="1 2">FSL H7-0604</strain>
    </source>
</reference>